<comment type="similarity">
    <text evidence="1">Belongs to the transferase hexapeptide repeat family.</text>
</comment>
<dbReference type="InterPro" id="IPR020019">
    <property type="entry name" value="AcTrfase_PglD-like"/>
</dbReference>
<dbReference type="SUPFAM" id="SSF51161">
    <property type="entry name" value="Trimeric LpxA-like enzymes"/>
    <property type="match status" value="1"/>
</dbReference>
<dbReference type="GO" id="GO:0016746">
    <property type="term" value="F:acyltransferase activity"/>
    <property type="evidence" value="ECO:0007669"/>
    <property type="project" value="UniProtKB-KW"/>
</dbReference>
<proteinExistence type="inferred from homology"/>
<dbReference type="InterPro" id="IPR011004">
    <property type="entry name" value="Trimer_LpxA-like_sf"/>
</dbReference>
<protein>
    <submittedName>
        <fullName evidence="2">Sugar O-acyltransferase, sialic acid O-acetyltransferase NeuD family</fullName>
    </submittedName>
</protein>
<evidence type="ECO:0000313" key="2">
    <source>
        <dbReference type="EMBL" id="EQA69889.1"/>
    </source>
</evidence>
<organism evidence="2 3">
    <name type="scientific">Leptospira noguchii serovar Panama str. CZ214</name>
    <dbReference type="NCBI Taxonomy" id="1001595"/>
    <lineage>
        <taxon>Bacteria</taxon>
        <taxon>Pseudomonadati</taxon>
        <taxon>Spirochaetota</taxon>
        <taxon>Spirochaetia</taxon>
        <taxon>Leptospirales</taxon>
        <taxon>Leptospiraceae</taxon>
        <taxon>Leptospira</taxon>
    </lineage>
</organism>
<dbReference type="Gene3D" id="2.160.10.10">
    <property type="entry name" value="Hexapeptide repeat proteins"/>
    <property type="match status" value="1"/>
</dbReference>
<evidence type="ECO:0000313" key="3">
    <source>
        <dbReference type="Proteomes" id="UP000015442"/>
    </source>
</evidence>
<evidence type="ECO:0000256" key="1">
    <source>
        <dbReference type="ARBA" id="ARBA00007274"/>
    </source>
</evidence>
<gene>
    <name evidence="2" type="ORF">LEP1GSC059_1861</name>
</gene>
<comment type="caution">
    <text evidence="2">The sequence shown here is derived from an EMBL/GenBank/DDBJ whole genome shotgun (WGS) entry which is preliminary data.</text>
</comment>
<name>T0FIJ7_9LEPT</name>
<dbReference type="GeneID" id="23203583"/>
<dbReference type="PANTHER" id="PTHR43300">
    <property type="entry name" value="ACETYLTRANSFERASE"/>
    <property type="match status" value="1"/>
</dbReference>
<keyword evidence="2" id="KW-0012">Acyltransferase</keyword>
<sequence>MAENEVAFVGWHEGSAGQIHSWFEEAGLGRVAYFIHPENQLPEIRKVKRHVSRFDYPEDGKFKGVPLVCDPHWPEFLIQKGITKALVTIPDSLQRWIEIQKAKDIGLELINAIHPSSLLLNECILGKNIIIHANCTIGYRAEIDDGVIINIGTQIDHHCKIEKSVTIDPGVAIAGNVLIEEFCTIHTRAVIINRIKIGQKSILGAGTVVIQDVDLNSKIVGVPGRNLNKLFQK</sequence>
<accession>T0FIJ7</accession>
<reference evidence="2 3" key="1">
    <citation type="submission" date="2013-05" db="EMBL/GenBank/DDBJ databases">
        <authorList>
            <person name="Harkins D.M."/>
            <person name="Durkin A.S."/>
            <person name="Brinkac L.M."/>
            <person name="Haft D.H."/>
            <person name="Selengut J.D."/>
            <person name="Sanka R."/>
            <person name="DePew J."/>
            <person name="Purushe J."/>
            <person name="Hartskeerl R.A."/>
            <person name="Ahmed A."/>
            <person name="van der Linden H."/>
            <person name="Goris M.G.A."/>
            <person name="Vinetz J.M."/>
            <person name="Sutton G.G."/>
            <person name="Nierman W.C."/>
            <person name="Fouts D.E."/>
        </authorList>
    </citation>
    <scope>NUCLEOTIDE SEQUENCE [LARGE SCALE GENOMIC DNA]</scope>
    <source>
        <strain evidence="2 3">CZ214</strain>
    </source>
</reference>
<dbReference type="PANTHER" id="PTHR43300:SF7">
    <property type="entry name" value="UDP-N-ACETYLBACILLOSAMINE N-ACETYLTRANSFERASE"/>
    <property type="match status" value="1"/>
</dbReference>
<keyword evidence="2" id="KW-0808">Transferase</keyword>
<dbReference type="AlphaFoldDB" id="T0FIJ7"/>
<dbReference type="CDD" id="cd03360">
    <property type="entry name" value="LbH_AT_putative"/>
    <property type="match status" value="1"/>
</dbReference>
<dbReference type="RefSeq" id="WP_017214701.1">
    <property type="nucleotide sequence ID" value="NZ_AKWY02000034.1"/>
</dbReference>
<dbReference type="EMBL" id="AKWY02000034">
    <property type="protein sequence ID" value="EQA69889.1"/>
    <property type="molecule type" value="Genomic_DNA"/>
</dbReference>
<dbReference type="InterPro" id="IPR050179">
    <property type="entry name" value="Trans_hexapeptide_repeat"/>
</dbReference>
<dbReference type="Proteomes" id="UP000015442">
    <property type="component" value="Unassembled WGS sequence"/>
</dbReference>